<proteinExistence type="predicted"/>
<evidence type="ECO:0000313" key="6">
    <source>
        <dbReference type="EMBL" id="GCF07010.1"/>
    </source>
</evidence>
<dbReference type="GO" id="GO:0003700">
    <property type="term" value="F:DNA-binding transcription factor activity"/>
    <property type="evidence" value="ECO:0007669"/>
    <property type="project" value="InterPro"/>
</dbReference>
<dbReference type="Gene3D" id="1.10.10.10">
    <property type="entry name" value="Winged helix-like DNA-binding domain superfamily/Winged helix DNA-binding domain"/>
    <property type="match status" value="1"/>
</dbReference>
<dbReference type="PROSITE" id="PS51071">
    <property type="entry name" value="HTH_RPIR"/>
    <property type="match status" value="1"/>
</dbReference>
<dbReference type="Pfam" id="PF01418">
    <property type="entry name" value="HTH_6"/>
    <property type="match status" value="1"/>
</dbReference>
<accession>A0A5A5T6C7</accession>
<name>A0A5A5T6C7_9CHLR</name>
<feature type="domain" description="SIS" evidence="5">
    <location>
        <begin position="136"/>
        <end position="276"/>
    </location>
</feature>
<feature type="domain" description="HTH rpiR-type" evidence="4">
    <location>
        <begin position="16"/>
        <end position="92"/>
    </location>
</feature>
<evidence type="ECO:0000256" key="3">
    <source>
        <dbReference type="ARBA" id="ARBA00023163"/>
    </source>
</evidence>
<dbReference type="GO" id="GO:0003677">
    <property type="term" value="F:DNA binding"/>
    <property type="evidence" value="ECO:0007669"/>
    <property type="project" value="UniProtKB-KW"/>
</dbReference>
<dbReference type="SUPFAM" id="SSF46689">
    <property type="entry name" value="Homeodomain-like"/>
    <property type="match status" value="1"/>
</dbReference>
<keyword evidence="3" id="KW-0804">Transcription</keyword>
<keyword evidence="2" id="KW-0238">DNA-binding</keyword>
<dbReference type="EMBL" id="BIXY01000005">
    <property type="protein sequence ID" value="GCF07010.1"/>
    <property type="molecule type" value="Genomic_DNA"/>
</dbReference>
<dbReference type="AlphaFoldDB" id="A0A5A5T6C7"/>
<dbReference type="CDD" id="cd05013">
    <property type="entry name" value="SIS_RpiR"/>
    <property type="match status" value="1"/>
</dbReference>
<evidence type="ECO:0000259" key="5">
    <source>
        <dbReference type="PROSITE" id="PS51464"/>
    </source>
</evidence>
<dbReference type="InterPro" id="IPR047640">
    <property type="entry name" value="RpiR-like"/>
</dbReference>
<dbReference type="Proteomes" id="UP000322530">
    <property type="component" value="Unassembled WGS sequence"/>
</dbReference>
<dbReference type="InterPro" id="IPR009057">
    <property type="entry name" value="Homeodomain-like_sf"/>
</dbReference>
<evidence type="ECO:0000313" key="7">
    <source>
        <dbReference type="Proteomes" id="UP000322530"/>
    </source>
</evidence>
<dbReference type="SUPFAM" id="SSF53697">
    <property type="entry name" value="SIS domain"/>
    <property type="match status" value="1"/>
</dbReference>
<organism evidence="6 7">
    <name type="scientific">Dictyobacter arantiisoli</name>
    <dbReference type="NCBI Taxonomy" id="2014874"/>
    <lineage>
        <taxon>Bacteria</taxon>
        <taxon>Bacillati</taxon>
        <taxon>Chloroflexota</taxon>
        <taxon>Ktedonobacteria</taxon>
        <taxon>Ktedonobacterales</taxon>
        <taxon>Dictyobacteraceae</taxon>
        <taxon>Dictyobacter</taxon>
    </lineage>
</organism>
<dbReference type="InterPro" id="IPR001347">
    <property type="entry name" value="SIS_dom"/>
</dbReference>
<evidence type="ECO:0000259" key="4">
    <source>
        <dbReference type="PROSITE" id="PS51071"/>
    </source>
</evidence>
<dbReference type="PANTHER" id="PTHR30514">
    <property type="entry name" value="GLUCOKINASE"/>
    <property type="match status" value="1"/>
</dbReference>
<dbReference type="InterPro" id="IPR035472">
    <property type="entry name" value="RpiR-like_SIS"/>
</dbReference>
<dbReference type="InterPro" id="IPR036388">
    <property type="entry name" value="WH-like_DNA-bd_sf"/>
</dbReference>
<dbReference type="GO" id="GO:0097367">
    <property type="term" value="F:carbohydrate derivative binding"/>
    <property type="evidence" value="ECO:0007669"/>
    <property type="project" value="InterPro"/>
</dbReference>
<dbReference type="InterPro" id="IPR000281">
    <property type="entry name" value="HTH_RpiR"/>
</dbReference>
<comment type="caution">
    <text evidence="6">The sequence shown here is derived from an EMBL/GenBank/DDBJ whole genome shotgun (WGS) entry which is preliminary data.</text>
</comment>
<gene>
    <name evidence="6" type="ORF">KDI_05740</name>
</gene>
<dbReference type="PROSITE" id="PS51464">
    <property type="entry name" value="SIS"/>
    <property type="match status" value="1"/>
</dbReference>
<dbReference type="Pfam" id="PF01380">
    <property type="entry name" value="SIS"/>
    <property type="match status" value="1"/>
</dbReference>
<protein>
    <submittedName>
        <fullName evidence="6">RpiR family transcriptional regulator</fullName>
    </submittedName>
</protein>
<dbReference type="InterPro" id="IPR046348">
    <property type="entry name" value="SIS_dom_sf"/>
</dbReference>
<reference evidence="6 7" key="1">
    <citation type="submission" date="2019-01" db="EMBL/GenBank/DDBJ databases">
        <title>Draft genome sequence of Dictyobacter sp. Uno17.</title>
        <authorList>
            <person name="Wang C.M."/>
            <person name="Zheng Y."/>
            <person name="Sakai Y."/>
            <person name="Abe K."/>
            <person name="Yokota A."/>
            <person name="Yabe S."/>
        </authorList>
    </citation>
    <scope>NUCLEOTIDE SEQUENCE [LARGE SCALE GENOMIC DNA]</scope>
    <source>
        <strain evidence="6 7">Uno17</strain>
    </source>
</reference>
<dbReference type="PANTHER" id="PTHR30514:SF1">
    <property type="entry name" value="HTH-TYPE TRANSCRIPTIONAL REGULATOR HEXR-RELATED"/>
    <property type="match status" value="1"/>
</dbReference>
<evidence type="ECO:0000256" key="2">
    <source>
        <dbReference type="ARBA" id="ARBA00023125"/>
    </source>
</evidence>
<dbReference type="GO" id="GO:1901135">
    <property type="term" value="P:carbohydrate derivative metabolic process"/>
    <property type="evidence" value="ECO:0007669"/>
    <property type="project" value="InterPro"/>
</dbReference>
<keyword evidence="7" id="KW-1185">Reference proteome</keyword>
<dbReference type="Gene3D" id="3.40.50.10490">
    <property type="entry name" value="Glucose-6-phosphate isomerase like protein, domain 1"/>
    <property type="match status" value="1"/>
</dbReference>
<keyword evidence="1" id="KW-0805">Transcription regulation</keyword>
<sequence>MGADGTMSQQPPLVPEGVQARLRAASYTLTETEQRVAQFIDQYPEETIHLSVQALAQRIQVSEATIVRCCRTLGYHGLRDLKLALAAQHAQPLQRIHEDILPEDEPGVVARKVLQSDIQAIADTLAVLDEQLFARAVEMLLQATRIEFYGIGSSLPIVLDAYYRFVRIGLPATVVTDSAMQAVSASRLPAGAVAFAISHSGQTRDTLAAMHCARQQGATIILLSSHFGTPLCEFADIALITAARETAFRTASMTSRIAHLSVIDALYVALALHRPEAALAALERSAEVMAEHSL</sequence>
<evidence type="ECO:0000256" key="1">
    <source>
        <dbReference type="ARBA" id="ARBA00023015"/>
    </source>
</evidence>